<dbReference type="PANTHER" id="PTHR45180:SF1">
    <property type="entry name" value="OS01G0307686 PROTEIN"/>
    <property type="match status" value="1"/>
</dbReference>
<dbReference type="AlphaFoldDB" id="B0SK49"/>
<gene>
    <name evidence="2" type="ordered locus">LEPBI_I0045</name>
</gene>
<dbReference type="CDD" id="cd02440">
    <property type="entry name" value="AdoMet_MTases"/>
    <property type="match status" value="1"/>
</dbReference>
<name>B0SK49_LEPBP</name>
<dbReference type="InterPro" id="IPR013216">
    <property type="entry name" value="Methyltransf_11"/>
</dbReference>
<dbReference type="Pfam" id="PF08241">
    <property type="entry name" value="Methyltransf_11"/>
    <property type="match status" value="1"/>
</dbReference>
<dbReference type="InterPro" id="IPR029063">
    <property type="entry name" value="SAM-dependent_MTases_sf"/>
</dbReference>
<evidence type="ECO:0000313" key="3">
    <source>
        <dbReference type="Proteomes" id="UP000001847"/>
    </source>
</evidence>
<accession>B0SK49</accession>
<feature type="domain" description="Methyltransferase type 11" evidence="1">
    <location>
        <begin position="39"/>
        <end position="125"/>
    </location>
</feature>
<dbReference type="Proteomes" id="UP000001847">
    <property type="component" value="Chromosome I"/>
</dbReference>
<sequence length="245" mass="28969">MKDNFSSQSDLYAKYRPHYPKEFFEYLISVVKNKDIAWDCGTGNGQVAKELSKIFSNVYATDISASQLNQTIQAENIEYSLQPAEKTNFVENRFDCITIAQAIHWFDFDLFYKEVMRTAKKKALIAAIGYGRIQISEDLDRIIDDFYFNVIGNFWDKERKYIDEHYKTIPFPFKEIKTPEFKIECNWNEEQLIGYLNTWSAVKHFTKLNGRNPVIEFQSLMKPFFENQKERKVSFQLLLRMGFVT</sequence>
<dbReference type="SUPFAM" id="SSF53335">
    <property type="entry name" value="S-adenosyl-L-methionine-dependent methyltransferases"/>
    <property type="match status" value="1"/>
</dbReference>
<dbReference type="Gene3D" id="3.40.50.150">
    <property type="entry name" value="Vaccinia Virus protein VP39"/>
    <property type="match status" value="1"/>
</dbReference>
<dbReference type="KEGG" id="lbi:LEPBI_I0045"/>
<dbReference type="EMBL" id="CP000786">
    <property type="protein sequence ID" value="ABZ96192.1"/>
    <property type="molecule type" value="Genomic_DNA"/>
</dbReference>
<proteinExistence type="predicted"/>
<evidence type="ECO:0000313" key="2">
    <source>
        <dbReference type="EMBL" id="ABZ96192.1"/>
    </source>
</evidence>
<dbReference type="RefSeq" id="WP_012387083.1">
    <property type="nucleotide sequence ID" value="NC_010602.1"/>
</dbReference>
<dbReference type="OrthoDB" id="9797252at2"/>
<dbReference type="BioCyc" id="LBIF456481:LEPBI_RS00240-MONOMER"/>
<dbReference type="HOGENOM" id="CLU_049344_5_1_12"/>
<dbReference type="PANTHER" id="PTHR45180">
    <property type="entry name" value="OS01G0307686 PROTEIN"/>
    <property type="match status" value="1"/>
</dbReference>
<reference evidence="2 3" key="1">
    <citation type="journal article" date="2008" name="PLoS ONE">
        <title>Genome sequence of the saprophyte Leptospira biflexa provides insights into the evolution of Leptospira and the pathogenesis of leptospirosis.</title>
        <authorList>
            <person name="Picardeau M."/>
            <person name="Bulach D.M."/>
            <person name="Bouchier C."/>
            <person name="Zuerner R.L."/>
            <person name="Zidane N."/>
            <person name="Wilson P.J."/>
            <person name="Creno S."/>
            <person name="Kuczek E.S."/>
            <person name="Bommezzadri S."/>
            <person name="Davis J.C."/>
            <person name="McGrath A."/>
            <person name="Johnson M.J."/>
            <person name="Boursaux-Eude C."/>
            <person name="Seemann T."/>
            <person name="Rouy Z."/>
            <person name="Coppel R.L."/>
            <person name="Rood J.I."/>
            <person name="Lajus A."/>
            <person name="Davies J.K."/>
            <person name="Medigue C."/>
            <person name="Adler B."/>
        </authorList>
    </citation>
    <scope>NUCLEOTIDE SEQUENCE [LARGE SCALE GENOMIC DNA]</scope>
    <source>
        <strain evidence="3">Patoc 1 / ATCC 23582 / Paris</strain>
    </source>
</reference>
<keyword evidence="3" id="KW-1185">Reference proteome</keyword>
<dbReference type="GO" id="GO:0008757">
    <property type="term" value="F:S-adenosylmethionine-dependent methyltransferase activity"/>
    <property type="evidence" value="ECO:0007669"/>
    <property type="project" value="InterPro"/>
</dbReference>
<evidence type="ECO:0000259" key="1">
    <source>
        <dbReference type="Pfam" id="PF08241"/>
    </source>
</evidence>
<organism evidence="2 3">
    <name type="scientific">Leptospira biflexa serovar Patoc (strain Patoc 1 / ATCC 23582 / Paris)</name>
    <dbReference type="NCBI Taxonomy" id="456481"/>
    <lineage>
        <taxon>Bacteria</taxon>
        <taxon>Pseudomonadati</taxon>
        <taxon>Spirochaetota</taxon>
        <taxon>Spirochaetia</taxon>
        <taxon>Leptospirales</taxon>
        <taxon>Leptospiraceae</taxon>
        <taxon>Leptospira</taxon>
    </lineage>
</organism>
<protein>
    <recommendedName>
        <fullName evidence="1">Methyltransferase type 11 domain-containing protein</fullName>
    </recommendedName>
</protein>